<sequence length="45" mass="5462">MTEDSDRKELERRLAQARRMVEQSMDALTTERLQELIRDLEEQLK</sequence>
<evidence type="ECO:0000313" key="2">
    <source>
        <dbReference type="Proteomes" id="UP000184096"/>
    </source>
</evidence>
<protein>
    <submittedName>
        <fullName evidence="1">Uncharacterized protein</fullName>
    </submittedName>
</protein>
<name>A0A1M7UCU0_9BRAD</name>
<organism evidence="1 2">
    <name type="scientific">Bradyrhizobium erythrophlei</name>
    <dbReference type="NCBI Taxonomy" id="1437360"/>
    <lineage>
        <taxon>Bacteria</taxon>
        <taxon>Pseudomonadati</taxon>
        <taxon>Pseudomonadota</taxon>
        <taxon>Alphaproteobacteria</taxon>
        <taxon>Hyphomicrobiales</taxon>
        <taxon>Nitrobacteraceae</taxon>
        <taxon>Bradyrhizobium</taxon>
    </lineage>
</organism>
<proteinExistence type="predicted"/>
<dbReference type="Proteomes" id="UP000184096">
    <property type="component" value="Chromosome I"/>
</dbReference>
<keyword evidence="2" id="KW-1185">Reference proteome</keyword>
<reference evidence="2" key="1">
    <citation type="submission" date="2016-11" db="EMBL/GenBank/DDBJ databases">
        <authorList>
            <person name="Varghese N."/>
            <person name="Submissions S."/>
        </authorList>
    </citation>
    <scope>NUCLEOTIDE SEQUENCE [LARGE SCALE GENOMIC DNA]</scope>
    <source>
        <strain evidence="2">GAS401</strain>
    </source>
</reference>
<dbReference type="AlphaFoldDB" id="A0A1M7UCU0"/>
<dbReference type="EMBL" id="LT670849">
    <property type="protein sequence ID" value="SHN80819.1"/>
    <property type="molecule type" value="Genomic_DNA"/>
</dbReference>
<dbReference type="RefSeq" id="WP_156898644.1">
    <property type="nucleotide sequence ID" value="NZ_LT670849.1"/>
</dbReference>
<accession>A0A1M7UCU0</accession>
<gene>
    <name evidence="1" type="ORF">SAMN05444170_4516</name>
</gene>
<evidence type="ECO:0000313" key="1">
    <source>
        <dbReference type="EMBL" id="SHN80819.1"/>
    </source>
</evidence>